<dbReference type="PANTHER" id="PTHR38479:SF2">
    <property type="entry name" value="WINGED HELIX DNA-BINDING DOMAIN-CONTAINING PROTEIN"/>
    <property type="match status" value="1"/>
</dbReference>
<proteinExistence type="predicted"/>
<dbReference type="Proteomes" id="UP000215896">
    <property type="component" value="Unassembled WGS sequence"/>
</dbReference>
<sequence length="373" mass="39979">MRGLDGRRALGWRLARQGLGERLDATAAEVVESVVALRGWPAAQAELAVAVRQARPEPAAVARALDAGELIRGYAFRGGSYAFTHRAAADLLALHTATRSWEGDRFQQQADFSLPDWEPFRQAIREALADGPRTRAEIAAFLAGHSPAMARLSKAAGGAASDALYKPLHWLGDISFGPDRDQQATFQLLAGADPRWPGLPELDEAGPRAIEGYLAAYPPVTRDNLHYRLTDGLGVPKRMVTGWLDGLVTGGAVCEVLADGVAAYARTADLDALTSAEPVDSVRLLPGFDPWVMGPGTTDQRIISSDRRPVATRGANLILNAGVVSGSWRVRRGVLEATWFTEAGPVPGPELADERERLAGIRGEELELVVETG</sequence>
<dbReference type="InterPro" id="IPR009351">
    <property type="entry name" value="AlkZ-like"/>
</dbReference>
<dbReference type="RefSeq" id="WP_094405144.1">
    <property type="nucleotide sequence ID" value="NZ_NMVO01000012.1"/>
</dbReference>
<dbReference type="Pfam" id="PF06224">
    <property type="entry name" value="AlkZ-like"/>
    <property type="match status" value="1"/>
</dbReference>
<name>A0A255GI97_9ACTN</name>
<dbReference type="EMBL" id="NMVO01000012">
    <property type="protein sequence ID" value="OYO14266.1"/>
    <property type="molecule type" value="Genomic_DNA"/>
</dbReference>
<dbReference type="PANTHER" id="PTHR38479">
    <property type="entry name" value="LMO0824 PROTEIN"/>
    <property type="match status" value="1"/>
</dbReference>
<keyword evidence="2" id="KW-1185">Reference proteome</keyword>
<evidence type="ECO:0000313" key="2">
    <source>
        <dbReference type="Proteomes" id="UP000215896"/>
    </source>
</evidence>
<reference evidence="1 2" key="1">
    <citation type="submission" date="2017-07" db="EMBL/GenBank/DDBJ databases">
        <title>Draft whole genome sequences of clinical Proprionibacteriaceae strains.</title>
        <authorList>
            <person name="Bernier A.-M."/>
            <person name="Bernard K."/>
            <person name="Domingo M.-C."/>
        </authorList>
    </citation>
    <scope>NUCLEOTIDE SEQUENCE [LARGE SCALE GENOMIC DNA]</scope>
    <source>
        <strain evidence="1 2">NML 030167</strain>
    </source>
</reference>
<organism evidence="1 2">
    <name type="scientific">Enemella evansiae</name>
    <dbReference type="NCBI Taxonomy" id="2016499"/>
    <lineage>
        <taxon>Bacteria</taxon>
        <taxon>Bacillati</taxon>
        <taxon>Actinomycetota</taxon>
        <taxon>Actinomycetes</taxon>
        <taxon>Propionibacteriales</taxon>
        <taxon>Propionibacteriaceae</taxon>
        <taxon>Enemella</taxon>
    </lineage>
</organism>
<evidence type="ECO:0000313" key="1">
    <source>
        <dbReference type="EMBL" id="OYO14266.1"/>
    </source>
</evidence>
<comment type="caution">
    <text evidence="1">The sequence shown here is derived from an EMBL/GenBank/DDBJ whole genome shotgun (WGS) entry which is preliminary data.</text>
</comment>
<dbReference type="OrthoDB" id="9148135at2"/>
<evidence type="ECO:0008006" key="3">
    <source>
        <dbReference type="Google" id="ProtNLM"/>
    </source>
</evidence>
<dbReference type="AlphaFoldDB" id="A0A255GI97"/>
<protein>
    <recommendedName>
        <fullName evidence="3">Winged helix DNA-binding domain-containing protein</fullName>
    </recommendedName>
</protein>
<gene>
    <name evidence="1" type="ORF">CGZ94_06455</name>
</gene>
<accession>A0A255GI97</accession>